<reference evidence="3" key="1">
    <citation type="submission" date="2016-03" db="EMBL/GenBank/DDBJ databases">
        <authorList>
            <person name="Ploux O."/>
        </authorList>
    </citation>
    <scope>NUCLEOTIDE SEQUENCE</scope>
    <source>
        <strain evidence="3">UC10</strain>
    </source>
</reference>
<dbReference type="PANTHER" id="PTHR43437:SF3">
    <property type="entry name" value="HYDROXYACYL-THIOESTER DEHYDRATASE TYPE 2, MITOCHONDRIAL"/>
    <property type="match status" value="1"/>
</dbReference>
<dbReference type="EMBL" id="FLQS01000032">
    <property type="protein sequence ID" value="SBS76868.1"/>
    <property type="molecule type" value="Genomic_DNA"/>
</dbReference>
<dbReference type="HAMAP" id="MF_00799">
    <property type="entry name" value="UPF0336"/>
    <property type="match status" value="1"/>
</dbReference>
<proteinExistence type="inferred from homology"/>
<dbReference type="CDD" id="cd03441">
    <property type="entry name" value="R_hydratase_like"/>
    <property type="match status" value="1"/>
</dbReference>
<accession>A0A1Y5PLS6</accession>
<dbReference type="PANTHER" id="PTHR43437">
    <property type="entry name" value="HYDROXYACYL-THIOESTER DEHYDRATASE TYPE 2, MITOCHONDRIAL-RELATED"/>
    <property type="match status" value="1"/>
</dbReference>
<dbReference type="AlphaFoldDB" id="A0A1Y5PLS6"/>
<evidence type="ECO:0000256" key="1">
    <source>
        <dbReference type="HAMAP-Rule" id="MF_00799"/>
    </source>
</evidence>
<dbReference type="InterPro" id="IPR016709">
    <property type="entry name" value="HadA-like"/>
</dbReference>
<comment type="similarity">
    <text evidence="1">Belongs to the UPF0336 family.</text>
</comment>
<sequence length="170" mass="18828">MSIASDIIGTHYRYPDYYLVGREKIREYANAIQSENTLYFSEEAAKAAGYADVVAPLTFIAIAGRQVQLDIFRNFDVGINIARVIHRDQKIRFHRPIVAGDKLFFDSWLDSVVESHGTVITELRSEVTDEDGKPVMTTIVTMIGEAEGDEETNAQVAAIAAAAMGKQTAR</sequence>
<gene>
    <name evidence="3" type="ORF">MHPYR_380007</name>
</gene>
<dbReference type="GO" id="GO:0006633">
    <property type="term" value="P:fatty acid biosynthetic process"/>
    <property type="evidence" value="ECO:0007669"/>
    <property type="project" value="TreeGrafter"/>
</dbReference>
<evidence type="ECO:0000259" key="2">
    <source>
        <dbReference type="Pfam" id="PF13452"/>
    </source>
</evidence>
<dbReference type="SUPFAM" id="SSF54637">
    <property type="entry name" value="Thioesterase/thiol ester dehydrase-isomerase"/>
    <property type="match status" value="1"/>
</dbReference>
<dbReference type="InterPro" id="IPR050965">
    <property type="entry name" value="UPF0336/Enoyl-CoA_hydratase"/>
</dbReference>
<dbReference type="PIRSF" id="PIRSF018072">
    <property type="entry name" value="UCP018072"/>
    <property type="match status" value="1"/>
</dbReference>
<dbReference type="GO" id="GO:0019171">
    <property type="term" value="F:(3R)-hydroxyacyl-[acyl-carrier-protein] dehydratase activity"/>
    <property type="evidence" value="ECO:0007669"/>
    <property type="project" value="TreeGrafter"/>
</dbReference>
<feature type="domain" description="FAS1-like dehydratase" evidence="2">
    <location>
        <begin position="8"/>
        <end position="137"/>
    </location>
</feature>
<organism evidence="3">
    <name type="scientific">uncultured Mycobacterium sp</name>
    <dbReference type="NCBI Taxonomy" id="171292"/>
    <lineage>
        <taxon>Bacteria</taxon>
        <taxon>Bacillati</taxon>
        <taxon>Actinomycetota</taxon>
        <taxon>Actinomycetes</taxon>
        <taxon>Mycobacteriales</taxon>
        <taxon>Mycobacteriaceae</taxon>
        <taxon>Mycobacterium</taxon>
        <taxon>environmental samples</taxon>
    </lineage>
</organism>
<name>A0A1Y5PLS6_9MYCO</name>
<dbReference type="InterPro" id="IPR039569">
    <property type="entry name" value="FAS1-like_DH_region"/>
</dbReference>
<dbReference type="InterPro" id="IPR029069">
    <property type="entry name" value="HotDog_dom_sf"/>
</dbReference>
<dbReference type="Pfam" id="PF13452">
    <property type="entry name" value="FAS1_DH_region"/>
    <property type="match status" value="1"/>
</dbReference>
<evidence type="ECO:0000313" key="3">
    <source>
        <dbReference type="EMBL" id="SBS76868.1"/>
    </source>
</evidence>
<protein>
    <recommendedName>
        <fullName evidence="1">UPF0336 protein MHPYR_380007</fullName>
    </recommendedName>
</protein>
<dbReference type="Gene3D" id="3.10.129.10">
    <property type="entry name" value="Hotdog Thioesterase"/>
    <property type="match status" value="1"/>
</dbReference>